<reference evidence="3 4" key="1">
    <citation type="submission" date="2024-02" db="EMBL/GenBank/DDBJ databases">
        <title>De novo assembly and annotation of 12 fungi associated with fruit tree decline syndrome in Ontario, Canada.</title>
        <authorList>
            <person name="Sulman M."/>
            <person name="Ellouze W."/>
            <person name="Ilyukhin E."/>
        </authorList>
    </citation>
    <scope>NUCLEOTIDE SEQUENCE [LARGE SCALE GENOMIC DNA]</scope>
    <source>
        <strain evidence="3 4">M42-189</strain>
    </source>
</reference>
<organism evidence="3 4">
    <name type="scientific">Paraconiothyrium brasiliense</name>
    <dbReference type="NCBI Taxonomy" id="300254"/>
    <lineage>
        <taxon>Eukaryota</taxon>
        <taxon>Fungi</taxon>
        <taxon>Dikarya</taxon>
        <taxon>Ascomycota</taxon>
        <taxon>Pezizomycotina</taxon>
        <taxon>Dothideomycetes</taxon>
        <taxon>Pleosporomycetidae</taxon>
        <taxon>Pleosporales</taxon>
        <taxon>Massarineae</taxon>
        <taxon>Didymosphaeriaceae</taxon>
        <taxon>Paraconiothyrium</taxon>
    </lineage>
</organism>
<proteinExistence type="predicted"/>
<dbReference type="EMBL" id="JAKJXO020000016">
    <property type="protein sequence ID" value="KAL1595306.1"/>
    <property type="molecule type" value="Genomic_DNA"/>
</dbReference>
<feature type="compositionally biased region" description="Polar residues" evidence="2">
    <location>
        <begin position="53"/>
        <end position="77"/>
    </location>
</feature>
<evidence type="ECO:0000256" key="1">
    <source>
        <dbReference type="SAM" id="Coils"/>
    </source>
</evidence>
<evidence type="ECO:0000313" key="4">
    <source>
        <dbReference type="Proteomes" id="UP001521785"/>
    </source>
</evidence>
<feature type="coiled-coil region" evidence="1">
    <location>
        <begin position="4"/>
        <end position="45"/>
    </location>
</feature>
<gene>
    <name evidence="3" type="ORF">SLS60_009996</name>
</gene>
<sequence length="277" mass="31628">MGKRNKLKRRVETLTNETIVLSNELQKLEELYNALRQDHEALLGRLSIKTNGLYNKNRNNLTPTSPDQTSGSASSTLRVPVRPSKRQKLKRRIDSLTKKTDTWSKRLRDLQDRYNTLQRSHAASLGVESLITQAIALGIPDNEAYAYLLRTDNDINAAANLFLDAGNEPEDCFDGVDIPMEWKSRILQHTSDNRHAALDLWIKIRTHIEHLNAMNRGDDEVWSMLLEAEFDLDRVLERISDEMESSEHGQQSSEDMDAIEFIIDTDDDDLGVLPESD</sequence>
<evidence type="ECO:0000256" key="2">
    <source>
        <dbReference type="SAM" id="MobiDB-lite"/>
    </source>
</evidence>
<feature type="region of interest" description="Disordered" evidence="2">
    <location>
        <begin position="53"/>
        <end position="86"/>
    </location>
</feature>
<dbReference type="Proteomes" id="UP001521785">
    <property type="component" value="Unassembled WGS sequence"/>
</dbReference>
<accession>A0ABR3QT36</accession>
<name>A0ABR3QT36_9PLEO</name>
<comment type="caution">
    <text evidence="3">The sequence shown here is derived from an EMBL/GenBank/DDBJ whole genome shotgun (WGS) entry which is preliminary data.</text>
</comment>
<protein>
    <recommendedName>
        <fullName evidence="5">UBA domain-containing protein</fullName>
    </recommendedName>
</protein>
<feature type="coiled-coil region" evidence="1">
    <location>
        <begin position="86"/>
        <end position="113"/>
    </location>
</feature>
<keyword evidence="4" id="KW-1185">Reference proteome</keyword>
<keyword evidence="1" id="KW-0175">Coiled coil</keyword>
<evidence type="ECO:0008006" key="5">
    <source>
        <dbReference type="Google" id="ProtNLM"/>
    </source>
</evidence>
<evidence type="ECO:0000313" key="3">
    <source>
        <dbReference type="EMBL" id="KAL1595306.1"/>
    </source>
</evidence>